<dbReference type="VEuPathDB" id="FungiDB:FOC1_g10002482"/>
<name>A0A420NL71_FUSOX</name>
<reference evidence="1 2" key="1">
    <citation type="journal article" date="2018" name="Sci. Rep.">
        <title>Characterisation of pathogen-specific regions and novel effector candidates in Fusarium oxysporum f. sp. cepae.</title>
        <authorList>
            <person name="Armitage A.D."/>
            <person name="Taylor A."/>
            <person name="Sobczyk M.K."/>
            <person name="Baxter L."/>
            <person name="Greenfield B.P."/>
            <person name="Bates H.J."/>
            <person name="Wilson F."/>
            <person name="Jackson A.C."/>
            <person name="Ott S."/>
            <person name="Harrison R.J."/>
            <person name="Clarkson J.P."/>
        </authorList>
    </citation>
    <scope>NUCLEOTIDE SEQUENCE [LARGE SCALE GENOMIC DNA]</scope>
    <source>
        <strain evidence="1 2">Fo_A28</strain>
    </source>
</reference>
<organism evidence="1 2">
    <name type="scientific">Fusarium oxysporum</name>
    <name type="common">Fusarium vascular wilt</name>
    <dbReference type="NCBI Taxonomy" id="5507"/>
    <lineage>
        <taxon>Eukaryota</taxon>
        <taxon>Fungi</taxon>
        <taxon>Dikarya</taxon>
        <taxon>Ascomycota</taxon>
        <taxon>Pezizomycotina</taxon>
        <taxon>Sordariomycetes</taxon>
        <taxon>Hypocreomycetidae</taxon>
        <taxon>Hypocreales</taxon>
        <taxon>Nectriaceae</taxon>
        <taxon>Fusarium</taxon>
        <taxon>Fusarium oxysporum species complex</taxon>
    </lineage>
</organism>
<dbReference type="EMBL" id="MRCY01000672">
    <property type="protein sequence ID" value="RKK80941.1"/>
    <property type="molecule type" value="Genomic_DNA"/>
</dbReference>
<sequence>MELGNLQDELERKQNFQLLNKSKIKQLKDEIAQVEKLLRTMTSSVDRMRVRPGSPMRQRMKQAMKEHGKTASMVLGLVLNVTYFAVQLGLGI</sequence>
<dbReference type="VEuPathDB" id="FungiDB:FOC4_g10001973"/>
<dbReference type="Proteomes" id="UP000285860">
    <property type="component" value="Unassembled WGS sequence"/>
</dbReference>
<proteinExistence type="predicted"/>
<dbReference type="AlphaFoldDB" id="A0A420NL71"/>
<dbReference type="VEuPathDB" id="FungiDB:FOIG_07444"/>
<accession>A0A420NL71</accession>
<evidence type="ECO:0000313" key="1">
    <source>
        <dbReference type="EMBL" id="RKK80941.1"/>
    </source>
</evidence>
<comment type="caution">
    <text evidence="1">The sequence shown here is derived from an EMBL/GenBank/DDBJ whole genome shotgun (WGS) entry which is preliminary data.</text>
</comment>
<evidence type="ECO:0000313" key="2">
    <source>
        <dbReference type="Proteomes" id="UP000285860"/>
    </source>
</evidence>
<protein>
    <submittedName>
        <fullName evidence="1">Uncharacterized protein</fullName>
    </submittedName>
</protein>
<gene>
    <name evidence="1" type="ORF">BFJ68_g17671</name>
</gene>